<gene>
    <name evidence="8" type="ORF">AAL_05221</name>
</gene>
<keyword evidence="9" id="KW-1185">Reference proteome</keyword>
<dbReference type="STRING" id="1081109.A0A162MB74"/>
<evidence type="ECO:0000256" key="4">
    <source>
        <dbReference type="ARBA" id="ARBA00023002"/>
    </source>
</evidence>
<dbReference type="Proteomes" id="UP000078544">
    <property type="component" value="Unassembled WGS sequence"/>
</dbReference>
<comment type="caution">
    <text evidence="8">The sequence shown here is derived from an EMBL/GenBank/DDBJ whole genome shotgun (WGS) entry which is preliminary data.</text>
</comment>
<keyword evidence="2" id="KW-0285">Flavoprotein</keyword>
<dbReference type="SUPFAM" id="SSF51905">
    <property type="entry name" value="FAD/NAD(P)-binding domain"/>
    <property type="match status" value="1"/>
</dbReference>
<evidence type="ECO:0000256" key="6">
    <source>
        <dbReference type="SAM" id="MobiDB-lite"/>
    </source>
</evidence>
<reference evidence="8 9" key="1">
    <citation type="journal article" date="2016" name="Genome Biol. Evol.">
        <title>Divergent and convergent evolution of fungal pathogenicity.</title>
        <authorList>
            <person name="Shang Y."/>
            <person name="Xiao G."/>
            <person name="Zheng P."/>
            <person name="Cen K."/>
            <person name="Zhan S."/>
            <person name="Wang C."/>
        </authorList>
    </citation>
    <scope>NUCLEOTIDE SEQUENCE [LARGE SCALE GENOMIC DNA]</scope>
    <source>
        <strain evidence="8 9">RCEF 2490</strain>
    </source>
</reference>
<evidence type="ECO:0000256" key="5">
    <source>
        <dbReference type="ARBA" id="ARBA00061147"/>
    </source>
</evidence>
<evidence type="ECO:0000256" key="1">
    <source>
        <dbReference type="ARBA" id="ARBA00001974"/>
    </source>
</evidence>
<feature type="region of interest" description="Disordered" evidence="6">
    <location>
        <begin position="604"/>
        <end position="627"/>
    </location>
</feature>
<dbReference type="InterPro" id="IPR003953">
    <property type="entry name" value="FAD-dep_OxRdtase_2_FAD-bd"/>
</dbReference>
<proteinExistence type="inferred from homology"/>
<dbReference type="Gene3D" id="3.50.50.60">
    <property type="entry name" value="FAD/NAD(P)-binding domain"/>
    <property type="match status" value="2"/>
</dbReference>
<dbReference type="EMBL" id="AZGY01000011">
    <property type="protein sequence ID" value="KZZ94254.1"/>
    <property type="molecule type" value="Genomic_DNA"/>
</dbReference>
<protein>
    <submittedName>
        <fullName evidence="8">3-oxosteroid 1-dehydrogenase</fullName>
    </submittedName>
</protein>
<dbReference type="PRINTS" id="PR00411">
    <property type="entry name" value="PNDRDTASEI"/>
</dbReference>
<comment type="cofactor">
    <cofactor evidence="1">
        <name>FAD</name>
        <dbReference type="ChEBI" id="CHEBI:57692"/>
    </cofactor>
</comment>
<feature type="domain" description="FAD-dependent oxidoreductase 2 FAD-binding" evidence="7">
    <location>
        <begin position="58"/>
        <end position="584"/>
    </location>
</feature>
<dbReference type="InterPro" id="IPR050315">
    <property type="entry name" value="FAD-oxidoreductase_2"/>
</dbReference>
<comment type="similarity">
    <text evidence="5">Belongs to the FAD-dependent oxidoreductase 2 family. 3-oxosteroid dehydrogenase subfamily.</text>
</comment>
<dbReference type="OrthoDB" id="7777654at2759"/>
<dbReference type="Pfam" id="PF00890">
    <property type="entry name" value="FAD_binding_2"/>
    <property type="match status" value="1"/>
</dbReference>
<evidence type="ECO:0000256" key="2">
    <source>
        <dbReference type="ARBA" id="ARBA00022630"/>
    </source>
</evidence>
<sequence>MYHCKRYMMRGGFSSVNGLRYMSRSGRWVPGYCLVQTAPSLRRAASTTTAAAPPEETDLLIIGSGAGAMTAALRARSHGLRVIIAEKEKEVGGTSAISGGGLWIPCNPVSQAAGVKDSEEAALKYFEQAVGDVGAASSLERRRAFLHNGPRMVQFLQELGCLFHLTKGYPDYYPYLEGAIGRGGGRAIETLPFDMRKLKAWQYRLPPPTVPLAILVEDAEIIMRVMSSPSAFLKSGFMVLKLAARALMGQKLASMGQGLVARLLHLNLENGTDIRPETALTDIIRDESGGVVGARLTTSNGVQTITASGGVVLAAGGFAQNKEMREKYGPSPASVSWTSSRPGDTGDAISLGMKMGAATALLDDAWWGPTIIDPTTGKVYFTLSERARPHSMIVDASGNRFMNEAQSYTDAGHDQYARNKVVSAIPAWLIVDTNHRNKYILSGLFPRMLPKKALASKNMFMDHTLEGLAGQIGVDAAGLQATVKKYNGMCSSGVDADFGKGNNAYDNYFGDPKCKPNPNMGPLEKAPYYAFAVWPGDLGTKGGLLTDENQRVVTTQGSPIPGLFAIGNTAASVMGRKYLGPGSTIGPAMTHGFIAADSVVKDVAEKRQRSSASEAEEQPAPRMAAAA</sequence>
<dbReference type="AlphaFoldDB" id="A0A162MB74"/>
<dbReference type="GO" id="GO:0016491">
    <property type="term" value="F:oxidoreductase activity"/>
    <property type="evidence" value="ECO:0007669"/>
    <property type="project" value="UniProtKB-KW"/>
</dbReference>
<organism evidence="8 9">
    <name type="scientific">Moelleriella libera RCEF 2490</name>
    <dbReference type="NCBI Taxonomy" id="1081109"/>
    <lineage>
        <taxon>Eukaryota</taxon>
        <taxon>Fungi</taxon>
        <taxon>Dikarya</taxon>
        <taxon>Ascomycota</taxon>
        <taxon>Pezizomycotina</taxon>
        <taxon>Sordariomycetes</taxon>
        <taxon>Hypocreomycetidae</taxon>
        <taxon>Hypocreales</taxon>
        <taxon>Clavicipitaceae</taxon>
        <taxon>Moelleriella</taxon>
    </lineage>
</organism>
<dbReference type="SUPFAM" id="SSF56425">
    <property type="entry name" value="Succinate dehydrogenase/fumarate reductase flavoprotein, catalytic domain"/>
    <property type="match status" value="1"/>
</dbReference>
<accession>A0A162MB74</accession>
<evidence type="ECO:0000313" key="8">
    <source>
        <dbReference type="EMBL" id="KZZ94254.1"/>
    </source>
</evidence>
<dbReference type="PANTHER" id="PTHR43400">
    <property type="entry name" value="FUMARATE REDUCTASE"/>
    <property type="match status" value="1"/>
</dbReference>
<dbReference type="InterPro" id="IPR036188">
    <property type="entry name" value="FAD/NAD-bd_sf"/>
</dbReference>
<evidence type="ECO:0000256" key="3">
    <source>
        <dbReference type="ARBA" id="ARBA00022827"/>
    </source>
</evidence>
<dbReference type="GO" id="GO:0008202">
    <property type="term" value="P:steroid metabolic process"/>
    <property type="evidence" value="ECO:0007669"/>
    <property type="project" value="UniProtKB-ARBA"/>
</dbReference>
<dbReference type="FunFam" id="3.50.50.60:FF:000208">
    <property type="entry name" value="3-ketosteroid dehydrogenase"/>
    <property type="match status" value="1"/>
</dbReference>
<dbReference type="InterPro" id="IPR027477">
    <property type="entry name" value="Succ_DH/fumarate_Rdtase_cat_sf"/>
</dbReference>
<evidence type="ECO:0000313" key="9">
    <source>
        <dbReference type="Proteomes" id="UP000078544"/>
    </source>
</evidence>
<name>A0A162MB74_9HYPO</name>
<keyword evidence="4" id="KW-0560">Oxidoreductase</keyword>
<evidence type="ECO:0000259" key="7">
    <source>
        <dbReference type="Pfam" id="PF00890"/>
    </source>
</evidence>
<dbReference type="PANTHER" id="PTHR43400:SF10">
    <property type="entry name" value="3-OXOSTEROID 1-DEHYDROGENASE"/>
    <property type="match status" value="1"/>
</dbReference>
<keyword evidence="3" id="KW-0274">FAD</keyword>